<dbReference type="GO" id="GO:0016757">
    <property type="term" value="F:glycosyltransferase activity"/>
    <property type="evidence" value="ECO:0007669"/>
    <property type="project" value="UniProtKB-KW"/>
</dbReference>
<dbReference type="Pfam" id="PF04041">
    <property type="entry name" value="Glyco_hydro_130"/>
    <property type="match status" value="1"/>
</dbReference>
<dbReference type="PANTHER" id="PTHR35279">
    <property type="match status" value="1"/>
</dbReference>
<comment type="caution">
    <text evidence="5">The sequence shown here is derived from an EMBL/GenBank/DDBJ whole genome shotgun (WGS) entry which is preliminary data.</text>
</comment>
<comment type="similarity">
    <text evidence="3">Belongs to the glycosyl hydrolase 130 family.</text>
</comment>
<dbReference type="Gene3D" id="3.40.50.1820">
    <property type="entry name" value="alpha/beta hydrolase"/>
    <property type="match status" value="1"/>
</dbReference>
<dbReference type="GO" id="GO:0006629">
    <property type="term" value="P:lipid metabolic process"/>
    <property type="evidence" value="ECO:0007669"/>
    <property type="project" value="InterPro"/>
</dbReference>
<feature type="compositionally biased region" description="Pro residues" evidence="4">
    <location>
        <begin position="326"/>
        <end position="342"/>
    </location>
</feature>
<accession>A0A1F5ZF09</accession>
<evidence type="ECO:0000313" key="5">
    <source>
        <dbReference type="EMBL" id="OGG11079.1"/>
    </source>
</evidence>
<dbReference type="PANTHER" id="PTHR35279:SF1">
    <property type="entry name" value="ARABINANASE_LEVANSUCRASE_INVERTASE"/>
    <property type="match status" value="1"/>
</dbReference>
<keyword evidence="1" id="KW-0328">Glycosyltransferase</keyword>
<dbReference type="SUPFAM" id="SSF75005">
    <property type="entry name" value="Arabinanase/levansucrase/invertase"/>
    <property type="match status" value="1"/>
</dbReference>
<evidence type="ECO:0000256" key="1">
    <source>
        <dbReference type="ARBA" id="ARBA00022676"/>
    </source>
</evidence>
<dbReference type="EMBL" id="MFIZ01000037">
    <property type="protein sequence ID" value="OGG11079.1"/>
    <property type="molecule type" value="Genomic_DNA"/>
</dbReference>
<proteinExistence type="inferred from homology"/>
<dbReference type="STRING" id="1798370.A2Z00_01705"/>
<evidence type="ECO:0000256" key="3">
    <source>
        <dbReference type="ARBA" id="ARBA00024356"/>
    </source>
</evidence>
<dbReference type="InterPro" id="IPR029058">
    <property type="entry name" value="AB_hydrolase_fold"/>
</dbReference>
<name>A0A1F5ZF09_9BACT</name>
<dbReference type="SUPFAM" id="SSF53474">
    <property type="entry name" value="alpha/beta-Hydrolases"/>
    <property type="match status" value="1"/>
</dbReference>
<dbReference type="Proteomes" id="UP000177268">
    <property type="component" value="Unassembled WGS sequence"/>
</dbReference>
<evidence type="ECO:0000256" key="4">
    <source>
        <dbReference type="SAM" id="MobiDB-lite"/>
    </source>
</evidence>
<dbReference type="GO" id="GO:0008374">
    <property type="term" value="F:O-acyltransferase activity"/>
    <property type="evidence" value="ECO:0007669"/>
    <property type="project" value="InterPro"/>
</dbReference>
<dbReference type="InterPro" id="IPR023296">
    <property type="entry name" value="Glyco_hydro_beta-prop_sf"/>
</dbReference>
<evidence type="ECO:0000313" key="6">
    <source>
        <dbReference type="Proteomes" id="UP000177268"/>
    </source>
</evidence>
<protein>
    <recommendedName>
        <fullName evidence="7">PGAP1 family protein</fullName>
    </recommendedName>
</protein>
<feature type="region of interest" description="Disordered" evidence="4">
    <location>
        <begin position="319"/>
        <end position="342"/>
    </location>
</feature>
<gene>
    <name evidence="5" type="ORF">A2Z00_01705</name>
</gene>
<dbReference type="Pfam" id="PF02450">
    <property type="entry name" value="LCAT"/>
    <property type="match status" value="1"/>
</dbReference>
<sequence length="783" mass="87913">MYKKSAQIIILIAVCLLLYTPRVFAISTFVKYPKNPILAPGQNPSILYKDGQYKMWYEVNYGQGWRINYAYSPNGINNWLVPYQTVIPVGTPDGFEMDESNPYVLYDDSAHLYKIWYTGASSNWALPIPDRFRLGYATSPDGTNWTKYGWVLKGTDGSWDAGGIARGESIIYKDGLYHMWYAATDTSVFRWRIGYATSPDGINWTRENNGLPVITPTEPWELSQVEYPNVIYNNGLYEMFYASSAGDVTTQLVYATSTDGINWTKPPDKNPLLTGTPNSYDGELMTGPSPMRMSDGTTLLWFSGNVSYILLASDGEFPPLETSTPTPSPTSTPTPTPTPIPQVPTKLVILIPGMTASWNFNDLFKCQDSNSQWSFMPFAPLVYNPLINSLKANDWKTSTFNYDWRKRVTDNAQRLKTFIDANVQAGEKVDVVAHSMGGLVARSYIEQEGAQNKIDKLITVGTPHKGAVDAYPAWSAGQAWGGDVMWRLYVTWVERKCAPKTNHNDREAIQQYAPSIQDTLPIFDYLIDNKTNQTKPVGSMNAQNTWLLSSIFKSPFNGTTVGTLSGNNEKTSLAFRVDAPNPQEANLGYWEDGKPVKTVTTKAGDNRVLTMSSTLPDANSQTMNGTHTDIISTKYAIGKILDFLDATNQIAAMMATQNVGNAQGSLDINTIPPKKHKDFDRFIKPYITPNSGLFIIAYHTKLWVMDPMGKFMKDTDGLVSYLNPKAGMYKLFMWPSEKDALIIVAQILPNNVNLWREYPINHRFPQIRTLWFDPKHPKEDILH</sequence>
<reference evidence="5 6" key="1">
    <citation type="journal article" date="2016" name="Nat. Commun.">
        <title>Thousands of microbial genomes shed light on interconnected biogeochemical processes in an aquifer system.</title>
        <authorList>
            <person name="Anantharaman K."/>
            <person name="Brown C.T."/>
            <person name="Hug L.A."/>
            <person name="Sharon I."/>
            <person name="Castelle C.J."/>
            <person name="Probst A.J."/>
            <person name="Thomas B.C."/>
            <person name="Singh A."/>
            <person name="Wilkins M.J."/>
            <person name="Karaoz U."/>
            <person name="Brodie E.L."/>
            <person name="Williams K.H."/>
            <person name="Hubbard S.S."/>
            <person name="Banfield J.F."/>
        </authorList>
    </citation>
    <scope>NUCLEOTIDE SEQUENCE [LARGE SCALE GENOMIC DNA]</scope>
</reference>
<evidence type="ECO:0008006" key="7">
    <source>
        <dbReference type="Google" id="ProtNLM"/>
    </source>
</evidence>
<dbReference type="Gene3D" id="2.115.10.20">
    <property type="entry name" value="Glycosyl hydrolase domain, family 43"/>
    <property type="match status" value="2"/>
</dbReference>
<dbReference type="InterPro" id="IPR003386">
    <property type="entry name" value="LACT/PDAT_acylTrfase"/>
</dbReference>
<dbReference type="InterPro" id="IPR007184">
    <property type="entry name" value="Mannoside_phosphorylase"/>
</dbReference>
<organism evidence="5 6">
    <name type="scientific">Candidatus Gottesmanbacteria bacterium RBG_13_45_10</name>
    <dbReference type="NCBI Taxonomy" id="1798370"/>
    <lineage>
        <taxon>Bacteria</taxon>
        <taxon>Candidatus Gottesmaniibacteriota</taxon>
    </lineage>
</organism>
<evidence type="ECO:0000256" key="2">
    <source>
        <dbReference type="ARBA" id="ARBA00022679"/>
    </source>
</evidence>
<keyword evidence="2" id="KW-0808">Transferase</keyword>
<dbReference type="AlphaFoldDB" id="A0A1F5ZF09"/>